<protein>
    <submittedName>
        <fullName evidence="1">Uncharacterized protein</fullName>
    </submittedName>
</protein>
<sequence>QNNFLSNIGLKLGHALASLATYRILSEKLRFSCFSQVPTGSDYPRIQTYIAENFSVFFDNCSLIFFGFIGKAIKTK</sequence>
<organism evidence="1 2">
    <name type="scientific">Oribacterium sinus F0268</name>
    <dbReference type="NCBI Taxonomy" id="585501"/>
    <lineage>
        <taxon>Bacteria</taxon>
        <taxon>Bacillati</taxon>
        <taxon>Bacillota</taxon>
        <taxon>Clostridia</taxon>
        <taxon>Lachnospirales</taxon>
        <taxon>Lachnospiraceae</taxon>
        <taxon>Oribacterium</taxon>
    </lineage>
</organism>
<keyword evidence="2" id="KW-1185">Reference proteome</keyword>
<evidence type="ECO:0000313" key="1">
    <source>
        <dbReference type="EMBL" id="EEJ52532.1"/>
    </source>
</evidence>
<feature type="non-terminal residue" evidence="1">
    <location>
        <position position="1"/>
    </location>
</feature>
<comment type="caution">
    <text evidence="1">The sequence shown here is derived from an EMBL/GenBank/DDBJ whole genome shotgun (WGS) entry which is preliminary data.</text>
</comment>
<name>C2KUM7_9FIRM</name>
<dbReference type="HOGENOM" id="CLU_2643884_0_0_9"/>
<dbReference type="RefSeq" id="WP_007157731.1">
    <property type="nucleotide sequence ID" value="NZ_GG668535.1"/>
</dbReference>
<dbReference type="InParanoid" id="C2KUM7"/>
<evidence type="ECO:0000313" key="2">
    <source>
        <dbReference type="Proteomes" id="UP000004121"/>
    </source>
</evidence>
<dbReference type="Proteomes" id="UP000004121">
    <property type="component" value="Unassembled WGS sequence"/>
</dbReference>
<dbReference type="AlphaFoldDB" id="C2KUM7"/>
<proteinExistence type="predicted"/>
<dbReference type="STRING" id="585501.HMPREF6123_0196"/>
<reference evidence="1 2" key="1">
    <citation type="submission" date="2009-04" db="EMBL/GenBank/DDBJ databases">
        <authorList>
            <person name="Qin X."/>
            <person name="Bachman B."/>
            <person name="Battles P."/>
            <person name="Bell A."/>
            <person name="Bess C."/>
            <person name="Bickham C."/>
            <person name="Chaboub L."/>
            <person name="Chen D."/>
            <person name="Coyle M."/>
            <person name="Deiros D.R."/>
            <person name="Dinh H."/>
            <person name="Forbes L."/>
            <person name="Fowler G."/>
            <person name="Francisco L."/>
            <person name="Fu Q."/>
            <person name="Gubbala S."/>
            <person name="Hale W."/>
            <person name="Han Y."/>
            <person name="Hemphill L."/>
            <person name="Highlander S.K."/>
            <person name="Hirani K."/>
            <person name="Hogues M."/>
            <person name="Jackson L."/>
            <person name="Jakkamsetti A."/>
            <person name="Javaid M."/>
            <person name="Jiang H."/>
            <person name="Korchina V."/>
            <person name="Kovar C."/>
            <person name="Lara F."/>
            <person name="Lee S."/>
            <person name="Mata R."/>
            <person name="Mathew T."/>
            <person name="Moen C."/>
            <person name="Morales K."/>
            <person name="Munidasa M."/>
            <person name="Nazareth L."/>
            <person name="Ngo R."/>
            <person name="Nguyen L."/>
            <person name="Okwuonu G."/>
            <person name="Ongeri F."/>
            <person name="Patil S."/>
            <person name="Petrosino J."/>
            <person name="Pham C."/>
            <person name="Pham P."/>
            <person name="Pu L.-L."/>
            <person name="Puazo M."/>
            <person name="Raj R."/>
            <person name="Reid J."/>
            <person name="Rouhana J."/>
            <person name="Saada N."/>
            <person name="Shang Y."/>
            <person name="Simmons D."/>
            <person name="Thornton R."/>
            <person name="Warren J."/>
            <person name="Weissenberger G."/>
            <person name="Zhang J."/>
            <person name="Zhang L."/>
            <person name="Zhou C."/>
            <person name="Zhu D."/>
            <person name="Muzny D."/>
            <person name="Worley K."/>
            <person name="Gibbs R."/>
        </authorList>
    </citation>
    <scope>NUCLEOTIDE SEQUENCE [LARGE SCALE GENOMIC DNA]</scope>
    <source>
        <strain evidence="1 2">F0268</strain>
    </source>
</reference>
<accession>C2KUM7</accession>
<gene>
    <name evidence="1" type="ORF">HMPREF6123_0196</name>
</gene>
<dbReference type="EMBL" id="ACKX01000020">
    <property type="protein sequence ID" value="EEJ52532.1"/>
    <property type="molecule type" value="Genomic_DNA"/>
</dbReference>